<dbReference type="InterPro" id="IPR013426">
    <property type="entry name" value="EpsH-like"/>
</dbReference>
<accession>A0A5C6DXC6</accession>
<feature type="transmembrane region" description="Helical" evidence="8">
    <location>
        <begin position="222"/>
        <end position="242"/>
    </location>
</feature>
<protein>
    <submittedName>
        <fullName evidence="9">Transmembrane exosortase</fullName>
    </submittedName>
</protein>
<dbReference type="Pfam" id="PF09721">
    <property type="entry name" value="Exosortase_EpsH"/>
    <property type="match status" value="1"/>
</dbReference>
<feature type="transmembrane region" description="Helical" evidence="8">
    <location>
        <begin position="262"/>
        <end position="279"/>
    </location>
</feature>
<dbReference type="RefSeq" id="WP_146600150.1">
    <property type="nucleotide sequence ID" value="NZ_SJPY01000004.1"/>
</dbReference>
<keyword evidence="10" id="KW-1185">Reference proteome</keyword>
<dbReference type="GO" id="GO:0008233">
    <property type="term" value="F:peptidase activity"/>
    <property type="evidence" value="ECO:0007669"/>
    <property type="project" value="UniProtKB-KW"/>
</dbReference>
<proteinExistence type="predicted"/>
<keyword evidence="3" id="KW-0645">Protease</keyword>
<feature type="transmembrane region" description="Helical" evidence="8">
    <location>
        <begin position="127"/>
        <end position="147"/>
    </location>
</feature>
<keyword evidence="4 8" id="KW-0812">Transmembrane</keyword>
<organism evidence="9 10">
    <name type="scientific">Novipirellula aureliae</name>
    <dbReference type="NCBI Taxonomy" id="2527966"/>
    <lineage>
        <taxon>Bacteria</taxon>
        <taxon>Pseudomonadati</taxon>
        <taxon>Planctomycetota</taxon>
        <taxon>Planctomycetia</taxon>
        <taxon>Pirellulales</taxon>
        <taxon>Pirellulaceae</taxon>
        <taxon>Novipirellula</taxon>
    </lineage>
</organism>
<keyword evidence="7 8" id="KW-0472">Membrane</keyword>
<feature type="transmembrane region" description="Helical" evidence="8">
    <location>
        <begin position="80"/>
        <end position="101"/>
    </location>
</feature>
<evidence type="ECO:0000256" key="4">
    <source>
        <dbReference type="ARBA" id="ARBA00022692"/>
    </source>
</evidence>
<feature type="transmembrane region" description="Helical" evidence="8">
    <location>
        <begin position="159"/>
        <end position="184"/>
    </location>
</feature>
<evidence type="ECO:0000256" key="2">
    <source>
        <dbReference type="ARBA" id="ARBA00022475"/>
    </source>
</evidence>
<dbReference type="AlphaFoldDB" id="A0A5C6DXC6"/>
<feature type="transmembrane region" description="Helical" evidence="8">
    <location>
        <begin position="21"/>
        <end position="40"/>
    </location>
</feature>
<evidence type="ECO:0000313" key="9">
    <source>
        <dbReference type="EMBL" id="TWU41308.1"/>
    </source>
</evidence>
<evidence type="ECO:0000313" key="10">
    <source>
        <dbReference type="Proteomes" id="UP000315471"/>
    </source>
</evidence>
<dbReference type="Proteomes" id="UP000315471">
    <property type="component" value="Unassembled WGS sequence"/>
</dbReference>
<evidence type="ECO:0000256" key="3">
    <source>
        <dbReference type="ARBA" id="ARBA00022670"/>
    </source>
</evidence>
<feature type="transmembrane region" description="Helical" evidence="8">
    <location>
        <begin position="52"/>
        <end position="68"/>
    </location>
</feature>
<evidence type="ECO:0000256" key="1">
    <source>
        <dbReference type="ARBA" id="ARBA00004651"/>
    </source>
</evidence>
<dbReference type="InterPro" id="IPR019127">
    <property type="entry name" value="Exosortase"/>
</dbReference>
<keyword evidence="2" id="KW-1003">Cell membrane</keyword>
<gene>
    <name evidence="9" type="ORF">Q31b_27470</name>
</gene>
<sequence>MQETTQLGSVPSAIRSLWKPALWFLPIAITILWTYSSELLRLATQWWQDPDYIHGFLVIPFAVYLSYRRRNMVDWKRVQGSVWGLALIGLAIAMQCVSAYMTDPLLTPLSIPVCLAGILLFLGGKEVIGWLWPSLVVLLLMIPLPDFMSSWGNLALQRVATVASTFLLQVFGVPAASFGNVIVLTNTELGVEEACSGLRSTVLFMAVSVCAAMVVKGVPERIVVILAAIPAAILSNVIRIVATGLLYQYSDAEFAEAVFHDFFGFLMLPLATAMVWAVVRLTQAILIPQPTDVPLQFGDADFTAHTVA</sequence>
<comment type="subcellular location">
    <subcellularLocation>
        <location evidence="1">Cell membrane</location>
        <topology evidence="1">Multi-pass membrane protein</topology>
    </subcellularLocation>
</comment>
<dbReference type="EMBL" id="SJPY01000004">
    <property type="protein sequence ID" value="TWU41308.1"/>
    <property type="molecule type" value="Genomic_DNA"/>
</dbReference>
<evidence type="ECO:0000256" key="5">
    <source>
        <dbReference type="ARBA" id="ARBA00022801"/>
    </source>
</evidence>
<name>A0A5C6DXC6_9BACT</name>
<dbReference type="OrthoDB" id="9797363at2"/>
<evidence type="ECO:0000256" key="7">
    <source>
        <dbReference type="ARBA" id="ARBA00023136"/>
    </source>
</evidence>
<dbReference type="GO" id="GO:0005886">
    <property type="term" value="C:plasma membrane"/>
    <property type="evidence" value="ECO:0007669"/>
    <property type="project" value="UniProtKB-SubCell"/>
</dbReference>
<dbReference type="NCBIfam" id="TIGR04178">
    <property type="entry name" value="exo_archaeo"/>
    <property type="match status" value="1"/>
</dbReference>
<evidence type="ECO:0000256" key="6">
    <source>
        <dbReference type="ARBA" id="ARBA00022989"/>
    </source>
</evidence>
<keyword evidence="6 8" id="KW-1133">Transmembrane helix</keyword>
<dbReference type="GO" id="GO:0006508">
    <property type="term" value="P:proteolysis"/>
    <property type="evidence" value="ECO:0007669"/>
    <property type="project" value="UniProtKB-KW"/>
</dbReference>
<keyword evidence="5" id="KW-0378">Hydrolase</keyword>
<dbReference type="InterPro" id="IPR026392">
    <property type="entry name" value="Exo/Archaeosortase_dom"/>
</dbReference>
<comment type="caution">
    <text evidence="9">The sequence shown here is derived from an EMBL/GenBank/DDBJ whole genome shotgun (WGS) entry which is preliminary data.</text>
</comment>
<dbReference type="NCBIfam" id="TIGR02602">
    <property type="entry name" value="8TM_EpsH"/>
    <property type="match status" value="1"/>
</dbReference>
<reference evidence="9 10" key="1">
    <citation type="submission" date="2019-02" db="EMBL/GenBank/DDBJ databases">
        <title>Deep-cultivation of Planctomycetes and their phenomic and genomic characterization uncovers novel biology.</title>
        <authorList>
            <person name="Wiegand S."/>
            <person name="Jogler M."/>
            <person name="Boedeker C."/>
            <person name="Pinto D."/>
            <person name="Vollmers J."/>
            <person name="Rivas-Marin E."/>
            <person name="Kohn T."/>
            <person name="Peeters S.H."/>
            <person name="Heuer A."/>
            <person name="Rast P."/>
            <person name="Oberbeckmann S."/>
            <person name="Bunk B."/>
            <person name="Jeske O."/>
            <person name="Meyerdierks A."/>
            <person name="Storesund J.E."/>
            <person name="Kallscheuer N."/>
            <person name="Luecker S."/>
            <person name="Lage O.M."/>
            <person name="Pohl T."/>
            <person name="Merkel B.J."/>
            <person name="Hornburger P."/>
            <person name="Mueller R.-W."/>
            <person name="Bruemmer F."/>
            <person name="Labrenz M."/>
            <person name="Spormann A.M."/>
            <person name="Op Den Camp H."/>
            <person name="Overmann J."/>
            <person name="Amann R."/>
            <person name="Jetten M.S.M."/>
            <person name="Mascher T."/>
            <person name="Medema M.H."/>
            <person name="Devos D.P."/>
            <person name="Kaster A.-K."/>
            <person name="Ovreas L."/>
            <person name="Rohde M."/>
            <person name="Galperin M.Y."/>
            <person name="Jogler C."/>
        </authorList>
    </citation>
    <scope>NUCLEOTIDE SEQUENCE [LARGE SCALE GENOMIC DNA]</scope>
    <source>
        <strain evidence="9 10">Q31b</strain>
    </source>
</reference>
<evidence type="ECO:0000256" key="8">
    <source>
        <dbReference type="SAM" id="Phobius"/>
    </source>
</evidence>